<dbReference type="KEGG" id="prag:EKN56_06290"/>
<evidence type="ECO:0000256" key="1">
    <source>
        <dbReference type="SAM" id="MobiDB-lite"/>
    </source>
</evidence>
<dbReference type="InterPro" id="IPR044033">
    <property type="entry name" value="GpV-like_apex"/>
</dbReference>
<feature type="region of interest" description="Disordered" evidence="1">
    <location>
        <begin position="166"/>
        <end position="185"/>
    </location>
</feature>
<gene>
    <name evidence="2" type="ORF">EKN56_04800</name>
    <name evidence="3" type="ORF">EKN56_06290</name>
</gene>
<reference evidence="2 4" key="1">
    <citation type="submission" date="2019-03" db="EMBL/GenBank/DDBJ databases">
        <title>Pragia sp. nov. isolated from the gut tract of Carduelis flavirostris.</title>
        <authorList>
            <person name="Ge Y."/>
        </authorList>
    </citation>
    <scope>NUCLEOTIDE SEQUENCE [LARGE SCALE GENOMIC DNA]</scope>
    <source>
        <strain evidence="2 4">CF-458</strain>
    </source>
</reference>
<accession>A0A411WI65</accession>
<dbReference type="EMBL" id="CP034752">
    <property type="protein sequence ID" value="QBH96040.1"/>
    <property type="molecule type" value="Genomic_DNA"/>
</dbReference>
<dbReference type="Pfam" id="PF18946">
    <property type="entry name" value="Apex"/>
    <property type="match status" value="1"/>
</dbReference>
<dbReference type="RefSeq" id="WP_130590764.1">
    <property type="nucleotide sequence ID" value="NZ_CP034752.1"/>
</dbReference>
<dbReference type="Gene3D" id="2.40.50.230">
    <property type="entry name" value="Gp5 N-terminal domain"/>
    <property type="match status" value="1"/>
</dbReference>
<evidence type="ECO:0000313" key="2">
    <source>
        <dbReference type="EMBL" id="QBH95777.1"/>
    </source>
</evidence>
<dbReference type="EMBL" id="CP034752">
    <property type="protein sequence ID" value="QBH95777.1"/>
    <property type="molecule type" value="Genomic_DNA"/>
</dbReference>
<dbReference type="Proteomes" id="UP000293154">
    <property type="component" value="Chromosome"/>
</dbReference>
<dbReference type="NCBIfam" id="TIGR01644">
    <property type="entry name" value="phage_P2_V"/>
    <property type="match status" value="1"/>
</dbReference>
<organism evidence="2 4">
    <name type="scientific">Limnobaculum zhutongyuii</name>
    <dbReference type="NCBI Taxonomy" id="2498113"/>
    <lineage>
        <taxon>Bacteria</taxon>
        <taxon>Pseudomonadati</taxon>
        <taxon>Pseudomonadota</taxon>
        <taxon>Gammaproteobacteria</taxon>
        <taxon>Enterobacterales</taxon>
        <taxon>Budviciaceae</taxon>
        <taxon>Limnobaculum</taxon>
    </lineage>
</organism>
<keyword evidence="4" id="KW-1185">Reference proteome</keyword>
<dbReference type="InterPro" id="IPR037026">
    <property type="entry name" value="Vgr_OB-fold_dom_sf"/>
</dbReference>
<protein>
    <submittedName>
        <fullName evidence="2">Phage baseplate assembly protein V</fullName>
    </submittedName>
</protein>
<evidence type="ECO:0000313" key="4">
    <source>
        <dbReference type="Proteomes" id="UP000293154"/>
    </source>
</evidence>
<feature type="compositionally biased region" description="Polar residues" evidence="1">
    <location>
        <begin position="173"/>
        <end position="185"/>
    </location>
</feature>
<evidence type="ECO:0000313" key="3">
    <source>
        <dbReference type="EMBL" id="QBH96040.1"/>
    </source>
</evidence>
<proteinExistence type="predicted"/>
<dbReference type="Gene3D" id="6.20.150.10">
    <property type="match status" value="1"/>
</dbReference>
<name>A0A411WI65_9GAMM</name>
<dbReference type="AlphaFoldDB" id="A0A411WI65"/>
<dbReference type="InterPro" id="IPR013046">
    <property type="entry name" value="GpV/Gp45"/>
</dbReference>
<sequence>MNLEYGTVSAWNAKTCRIRVDLHENGLTSYWLQVPQGYSKKSKRRCPVELGTPVAILLKDDGVGGVLLGAVYSEAEPPPIEDDDTDYMEYKDGTKFSYSPSEHKLDLSISEGTVNITAPAGVTINAAAGVTINAASGVAINAGAGGTTVIGVVNVTGDVIADGISLKNHTHPGIQTGSSSTGQPQ</sequence>
<dbReference type="OrthoDB" id="4931325at2"/>
<dbReference type="KEGG" id="prag:EKN56_04800"/>